<dbReference type="AlphaFoldDB" id="A0AA89AS65"/>
<organism evidence="4 5">
    <name type="scientific">Escallonia herrerae</name>
    <dbReference type="NCBI Taxonomy" id="1293975"/>
    <lineage>
        <taxon>Eukaryota</taxon>
        <taxon>Viridiplantae</taxon>
        <taxon>Streptophyta</taxon>
        <taxon>Embryophyta</taxon>
        <taxon>Tracheophyta</taxon>
        <taxon>Spermatophyta</taxon>
        <taxon>Magnoliopsida</taxon>
        <taxon>eudicotyledons</taxon>
        <taxon>Gunneridae</taxon>
        <taxon>Pentapetalae</taxon>
        <taxon>asterids</taxon>
        <taxon>campanulids</taxon>
        <taxon>Escalloniales</taxon>
        <taxon>Escalloniaceae</taxon>
        <taxon>Escallonia</taxon>
    </lineage>
</organism>
<proteinExistence type="inferred from homology"/>
<sequence length="95" mass="9954">MASQLLGAPPMAFLSLSLSPRLSSTTSQTLSQSLSSSSYVLSRSLPSALPHFLLAHGAFNTVVSSGIGDKKTAKGKRFNHSFSNVCCSLDSFANC</sequence>
<name>A0AA89AS65_9ASTE</name>
<dbReference type="GO" id="GO:0005840">
    <property type="term" value="C:ribosome"/>
    <property type="evidence" value="ECO:0007669"/>
    <property type="project" value="UniProtKB-KW"/>
</dbReference>
<dbReference type="EMBL" id="JAVXUP010001184">
    <property type="protein sequence ID" value="KAK3014879.1"/>
    <property type="molecule type" value="Genomic_DNA"/>
</dbReference>
<reference evidence="4" key="1">
    <citation type="submission" date="2022-12" db="EMBL/GenBank/DDBJ databases">
        <title>Draft genome assemblies for two species of Escallonia (Escalloniales).</title>
        <authorList>
            <person name="Chanderbali A."/>
            <person name="Dervinis C."/>
            <person name="Anghel I."/>
            <person name="Soltis D."/>
            <person name="Soltis P."/>
            <person name="Zapata F."/>
        </authorList>
    </citation>
    <scope>NUCLEOTIDE SEQUENCE</scope>
    <source>
        <strain evidence="4">UCBG64.0493</strain>
        <tissue evidence="4">Leaf</tissue>
    </source>
</reference>
<keyword evidence="3" id="KW-0687">Ribonucleoprotein</keyword>
<dbReference type="Pfam" id="PF17067">
    <property type="entry name" value="RPS31"/>
    <property type="match status" value="1"/>
</dbReference>
<dbReference type="Proteomes" id="UP001188597">
    <property type="component" value="Unassembled WGS sequence"/>
</dbReference>
<comment type="caution">
    <text evidence="4">The sequence shown here is derived from an EMBL/GenBank/DDBJ whole genome shotgun (WGS) entry which is preliminary data.</text>
</comment>
<comment type="similarity">
    <text evidence="1">Belongs to the bacterial ribosomal protein bTHX family.</text>
</comment>
<accession>A0AA89AS65</accession>
<evidence type="ECO:0000256" key="3">
    <source>
        <dbReference type="ARBA" id="ARBA00023274"/>
    </source>
</evidence>
<evidence type="ECO:0000313" key="4">
    <source>
        <dbReference type="EMBL" id="KAK3014879.1"/>
    </source>
</evidence>
<evidence type="ECO:0000313" key="5">
    <source>
        <dbReference type="Proteomes" id="UP001188597"/>
    </source>
</evidence>
<keyword evidence="5" id="KW-1185">Reference proteome</keyword>
<keyword evidence="2" id="KW-0689">Ribosomal protein</keyword>
<evidence type="ECO:0000256" key="1">
    <source>
        <dbReference type="ARBA" id="ARBA00010834"/>
    </source>
</evidence>
<gene>
    <name evidence="4" type="ORF">RJ639_008451</name>
</gene>
<dbReference type="GO" id="GO:1990904">
    <property type="term" value="C:ribonucleoprotein complex"/>
    <property type="evidence" value="ECO:0007669"/>
    <property type="project" value="UniProtKB-KW"/>
</dbReference>
<dbReference type="InterPro" id="IPR030826">
    <property type="entry name" value="Ribosomal_bTHX/bTHXc/bTHXm"/>
</dbReference>
<protein>
    <submittedName>
        <fullName evidence="4">Uncharacterized protein</fullName>
    </submittedName>
</protein>
<evidence type="ECO:0000256" key="2">
    <source>
        <dbReference type="ARBA" id="ARBA00022980"/>
    </source>
</evidence>